<dbReference type="KEGG" id="aaf:AURANDRAFT_68108"/>
<dbReference type="RefSeq" id="XP_009041970.1">
    <property type="nucleotide sequence ID" value="XM_009043722.1"/>
</dbReference>
<keyword evidence="3" id="KW-1185">Reference proteome</keyword>
<feature type="region of interest" description="Disordered" evidence="1">
    <location>
        <begin position="483"/>
        <end position="506"/>
    </location>
</feature>
<protein>
    <submittedName>
        <fullName evidence="2">Uncharacterized protein</fullName>
    </submittedName>
</protein>
<sequence>MVYLMAVTRWLLDSRYAASTSILNAANNIHCKSQTGETRLGHLRDKFFMLHARQYAYSTRAISITHVCIFVERRSSLPNYARISFCEPTLNIINAKMRRHVRRSLIEALPESGVILTTELSGATACISSLISLMHLTDLVSQTIRTRALVVCYNLISDLANLRGGVMTADLFNGMIILRAWPKLRGRPSHVWRVLVVADTRLDCGSTIYAMVMTSSRMPASPLVLSDVAVCCLEVSRRTLLLEAFDVATKLAIRRVMSHAKSLLRMSSAKWEDVALTQYGEDLTCCLVLVSSHDTFIAGCLGLHGDWGVCRSACDVFPACIKFEHQRASFIRTHDAQFLACGDAHSALEEGGVTPASNSAQQAQERRQIAVWADVSVLSAFERLCGGPGVAPRAADRQVQRSSTSANAALRLGPRCDRNHSCGGLERLAWTRSDGPMDQIRREKATPEVEMRLPDRFERAQPTARSDCPRAVTIATWTSSESYLPGPFPTREGSGKERPRQFGGGKASVLARLDGVAVWCRPPSRRNRAQIQLPPKDGFLWRSGSGAVPQHRRLPSKGTSTPPGRSRPAGGLRGAAHALAKATCQNPSRNPSRTRNCIYGSPPSVCCQQLETGLLRSPHVQPLRTATDVRLRGAAFLRVLFPART</sequence>
<dbReference type="InParanoid" id="F0YNI4"/>
<dbReference type="EMBL" id="GL833176">
    <property type="protein sequence ID" value="EGB03324.1"/>
    <property type="molecule type" value="Genomic_DNA"/>
</dbReference>
<evidence type="ECO:0000256" key="1">
    <source>
        <dbReference type="SAM" id="MobiDB-lite"/>
    </source>
</evidence>
<dbReference type="Proteomes" id="UP000002729">
    <property type="component" value="Unassembled WGS sequence"/>
</dbReference>
<proteinExistence type="predicted"/>
<reference evidence="2 3" key="1">
    <citation type="journal article" date="2011" name="Proc. Natl. Acad. Sci. U.S.A.">
        <title>Niche of harmful alga Aureococcus anophagefferens revealed through ecogenomics.</title>
        <authorList>
            <person name="Gobler C.J."/>
            <person name="Berry D.L."/>
            <person name="Dyhrman S.T."/>
            <person name="Wilhelm S.W."/>
            <person name="Salamov A."/>
            <person name="Lobanov A.V."/>
            <person name="Zhang Y."/>
            <person name="Collier J.L."/>
            <person name="Wurch L.L."/>
            <person name="Kustka A.B."/>
            <person name="Dill B.D."/>
            <person name="Shah M."/>
            <person name="VerBerkmoes N.C."/>
            <person name="Kuo A."/>
            <person name="Terry A."/>
            <person name="Pangilinan J."/>
            <person name="Lindquist E.A."/>
            <person name="Lucas S."/>
            <person name="Paulsen I.T."/>
            <person name="Hattenrath-Lehmann T.K."/>
            <person name="Talmage S.C."/>
            <person name="Walker E.A."/>
            <person name="Koch F."/>
            <person name="Burson A.M."/>
            <person name="Marcoval M.A."/>
            <person name="Tang Y.Z."/>
            <person name="Lecleir G.R."/>
            <person name="Coyne K.J."/>
            <person name="Berg G.M."/>
            <person name="Bertrand E.M."/>
            <person name="Saito M.A."/>
            <person name="Gladyshev V.N."/>
            <person name="Grigoriev I.V."/>
        </authorList>
    </citation>
    <scope>NUCLEOTIDE SEQUENCE [LARGE SCALE GENOMIC DNA]</scope>
    <source>
        <strain evidence="3">CCMP 1984</strain>
    </source>
</reference>
<gene>
    <name evidence="2" type="ORF">AURANDRAFT_68108</name>
</gene>
<name>F0YNI4_AURAN</name>
<feature type="region of interest" description="Disordered" evidence="1">
    <location>
        <begin position="536"/>
        <end position="574"/>
    </location>
</feature>
<dbReference type="AlphaFoldDB" id="F0YNI4"/>
<evidence type="ECO:0000313" key="3">
    <source>
        <dbReference type="Proteomes" id="UP000002729"/>
    </source>
</evidence>
<dbReference type="GeneID" id="20226610"/>
<organism evidence="3">
    <name type="scientific">Aureococcus anophagefferens</name>
    <name type="common">Harmful bloom alga</name>
    <dbReference type="NCBI Taxonomy" id="44056"/>
    <lineage>
        <taxon>Eukaryota</taxon>
        <taxon>Sar</taxon>
        <taxon>Stramenopiles</taxon>
        <taxon>Ochrophyta</taxon>
        <taxon>Pelagophyceae</taxon>
        <taxon>Pelagomonadales</taxon>
        <taxon>Pelagomonadaceae</taxon>
        <taxon>Aureococcus</taxon>
    </lineage>
</organism>
<accession>F0YNI4</accession>
<evidence type="ECO:0000313" key="2">
    <source>
        <dbReference type="EMBL" id="EGB03324.1"/>
    </source>
</evidence>